<proteinExistence type="predicted"/>
<keyword evidence="1" id="KW-1133">Transmembrane helix</keyword>
<reference evidence="2 3" key="1">
    <citation type="submission" date="2024-04" db="EMBL/GenBank/DDBJ databases">
        <authorList>
            <person name="Fracassetti M."/>
        </authorList>
    </citation>
    <scope>NUCLEOTIDE SEQUENCE [LARGE SCALE GENOMIC DNA]</scope>
</reference>
<keyword evidence="3" id="KW-1185">Reference proteome</keyword>
<accession>A0AAV2DWD8</accession>
<evidence type="ECO:0000313" key="3">
    <source>
        <dbReference type="Proteomes" id="UP001497516"/>
    </source>
</evidence>
<protein>
    <submittedName>
        <fullName evidence="2">Uncharacterized protein</fullName>
    </submittedName>
</protein>
<evidence type="ECO:0000256" key="1">
    <source>
        <dbReference type="SAM" id="Phobius"/>
    </source>
</evidence>
<keyword evidence="1" id="KW-0812">Transmembrane</keyword>
<name>A0AAV2DWD8_9ROSI</name>
<feature type="transmembrane region" description="Helical" evidence="1">
    <location>
        <begin position="75"/>
        <end position="96"/>
    </location>
</feature>
<dbReference type="AlphaFoldDB" id="A0AAV2DWD8"/>
<organism evidence="2 3">
    <name type="scientific">Linum trigynum</name>
    <dbReference type="NCBI Taxonomy" id="586398"/>
    <lineage>
        <taxon>Eukaryota</taxon>
        <taxon>Viridiplantae</taxon>
        <taxon>Streptophyta</taxon>
        <taxon>Embryophyta</taxon>
        <taxon>Tracheophyta</taxon>
        <taxon>Spermatophyta</taxon>
        <taxon>Magnoliopsida</taxon>
        <taxon>eudicotyledons</taxon>
        <taxon>Gunneridae</taxon>
        <taxon>Pentapetalae</taxon>
        <taxon>rosids</taxon>
        <taxon>fabids</taxon>
        <taxon>Malpighiales</taxon>
        <taxon>Linaceae</taxon>
        <taxon>Linum</taxon>
    </lineage>
</organism>
<sequence length="114" mass="12823">MRSPVPTVQKPLRSEIRRLVPELRVPVDGPAVDDDFRPLGDSESADFRYLEQGFEMGHGSQGRGITRTQQNLQQILLLVINPIPFLLLSTTAQSLLNRRAHNPIKPLRHPAPEV</sequence>
<keyword evidence="1" id="KW-0472">Membrane</keyword>
<dbReference type="Proteomes" id="UP001497516">
    <property type="component" value="Chromosome 3"/>
</dbReference>
<dbReference type="EMBL" id="OZ034816">
    <property type="protein sequence ID" value="CAL1377929.1"/>
    <property type="molecule type" value="Genomic_DNA"/>
</dbReference>
<gene>
    <name evidence="2" type="ORF">LTRI10_LOCUS19544</name>
</gene>
<evidence type="ECO:0000313" key="2">
    <source>
        <dbReference type="EMBL" id="CAL1377929.1"/>
    </source>
</evidence>